<proteinExistence type="predicted"/>
<evidence type="ECO:0000313" key="2">
    <source>
        <dbReference type="EMBL" id="BBE51987.1"/>
    </source>
</evidence>
<gene>
    <name evidence="2" type="ORF">OYT1_ch2474</name>
</gene>
<name>A0A2Z6GF20_9PROT</name>
<dbReference type="Proteomes" id="UP000033070">
    <property type="component" value="Chromosome"/>
</dbReference>
<feature type="transmembrane region" description="Helical" evidence="1">
    <location>
        <begin position="12"/>
        <end position="31"/>
    </location>
</feature>
<organism evidence="2 3">
    <name type="scientific">Ferriphaselus amnicola</name>
    <dbReference type="NCBI Taxonomy" id="1188319"/>
    <lineage>
        <taxon>Bacteria</taxon>
        <taxon>Pseudomonadati</taxon>
        <taxon>Pseudomonadota</taxon>
        <taxon>Betaproteobacteria</taxon>
        <taxon>Nitrosomonadales</taxon>
        <taxon>Gallionellaceae</taxon>
        <taxon>Ferriphaselus</taxon>
    </lineage>
</organism>
<dbReference type="KEGG" id="fam:OYT1_ch2474"/>
<dbReference type="RefSeq" id="WP_145983720.1">
    <property type="nucleotide sequence ID" value="NZ_AP018738.1"/>
</dbReference>
<dbReference type="STRING" id="1188319.OYT1_01393"/>
<evidence type="ECO:0000313" key="3">
    <source>
        <dbReference type="Proteomes" id="UP000033070"/>
    </source>
</evidence>
<reference evidence="2 3" key="1">
    <citation type="submission" date="2018-06" db="EMBL/GenBank/DDBJ databases">
        <title>OYT1 Genome Sequencing.</title>
        <authorList>
            <person name="Kato S."/>
            <person name="Itoh T."/>
            <person name="Ohkuma M."/>
        </authorList>
    </citation>
    <scope>NUCLEOTIDE SEQUENCE [LARGE SCALE GENOMIC DNA]</scope>
    <source>
        <strain evidence="2 3">OYT1</strain>
    </source>
</reference>
<keyword evidence="1" id="KW-0472">Membrane</keyword>
<accession>A0A2Z6GF20</accession>
<evidence type="ECO:0000256" key="1">
    <source>
        <dbReference type="SAM" id="Phobius"/>
    </source>
</evidence>
<dbReference type="AlphaFoldDB" id="A0A2Z6GF20"/>
<keyword evidence="3" id="KW-1185">Reference proteome</keyword>
<protein>
    <submittedName>
        <fullName evidence="2">Uncharacterized protein</fullName>
    </submittedName>
</protein>
<dbReference type="EMBL" id="AP018738">
    <property type="protein sequence ID" value="BBE51987.1"/>
    <property type="molecule type" value="Genomic_DNA"/>
</dbReference>
<keyword evidence="1" id="KW-0812">Transmembrane</keyword>
<sequence length="68" mass="7271">MKKANSWLEGSKLVGMVLVGVAVIALLTYAFRWAANTVTPVKLHQPKPGITCASIASRDGVALSCWKD</sequence>
<keyword evidence="1" id="KW-1133">Transmembrane helix</keyword>